<keyword evidence="2" id="KW-1185">Reference proteome</keyword>
<organism evidence="1 2">
    <name type="scientific">Lentinula edodes</name>
    <name type="common">Shiitake mushroom</name>
    <name type="synonym">Lentinus edodes</name>
    <dbReference type="NCBI Taxonomy" id="5353"/>
    <lineage>
        <taxon>Eukaryota</taxon>
        <taxon>Fungi</taxon>
        <taxon>Dikarya</taxon>
        <taxon>Basidiomycota</taxon>
        <taxon>Agaricomycotina</taxon>
        <taxon>Agaricomycetes</taxon>
        <taxon>Agaricomycetidae</taxon>
        <taxon>Agaricales</taxon>
        <taxon>Marasmiineae</taxon>
        <taxon>Omphalotaceae</taxon>
        <taxon>Lentinula</taxon>
    </lineage>
</organism>
<comment type="caution">
    <text evidence="1">The sequence shown here is derived from an EMBL/GenBank/DDBJ whole genome shotgun (WGS) entry which is preliminary data.</text>
</comment>
<proteinExistence type="predicted"/>
<reference evidence="1 2" key="1">
    <citation type="submission" date="2016-08" db="EMBL/GenBank/DDBJ databases">
        <authorList>
            <consortium name="Lentinula edodes genome sequencing consortium"/>
            <person name="Sakamoto Y."/>
            <person name="Nakade K."/>
            <person name="Sato S."/>
            <person name="Yoshida Y."/>
            <person name="Miyazaki K."/>
            <person name="Natsume S."/>
            <person name="Konno N."/>
        </authorList>
    </citation>
    <scope>NUCLEOTIDE SEQUENCE [LARGE SCALE GENOMIC DNA]</scope>
    <source>
        <strain evidence="1 2">NBRC 111202</strain>
    </source>
</reference>
<name>A0A1Q3ESR9_LENED</name>
<dbReference type="AlphaFoldDB" id="A0A1Q3ESR9"/>
<sequence length="122" mass="14026">MLALIEETVTVEDPALDFTLPGYDIELKVRYQNGDRQAFAVEELMKLFGNGDEDYTVETLSNQHSARSRPWVQPRKPCYLEPVGDHGRVRRKYKASRHQTKQSDIWKILPSRLSSVSAMCTL</sequence>
<protein>
    <submittedName>
        <fullName evidence="1">Uncharacterized protein</fullName>
    </submittedName>
</protein>
<reference evidence="1 2" key="2">
    <citation type="submission" date="2017-02" db="EMBL/GenBank/DDBJ databases">
        <title>A genome survey and senescence transcriptome analysis in Lentinula edodes.</title>
        <authorList>
            <person name="Sakamoto Y."/>
            <person name="Nakade K."/>
            <person name="Sato S."/>
            <person name="Yoshida Y."/>
            <person name="Miyazaki K."/>
            <person name="Natsume S."/>
            <person name="Konno N."/>
        </authorList>
    </citation>
    <scope>NUCLEOTIDE SEQUENCE [LARGE SCALE GENOMIC DNA]</scope>
    <source>
        <strain evidence="1 2">NBRC 111202</strain>
    </source>
</reference>
<evidence type="ECO:0000313" key="1">
    <source>
        <dbReference type="EMBL" id="GAW10243.1"/>
    </source>
</evidence>
<dbReference type="Proteomes" id="UP000188533">
    <property type="component" value="Unassembled WGS sequence"/>
</dbReference>
<accession>A0A1Q3ESR9</accession>
<dbReference type="EMBL" id="BDGU01001598">
    <property type="protein sequence ID" value="GAW10243.1"/>
    <property type="molecule type" value="Genomic_DNA"/>
</dbReference>
<gene>
    <name evidence="1" type="ORF">LENED_012487</name>
</gene>
<evidence type="ECO:0000313" key="2">
    <source>
        <dbReference type="Proteomes" id="UP000188533"/>
    </source>
</evidence>